<reference evidence="1 2" key="1">
    <citation type="journal article" date="2019" name="Int. J. Syst. Evol. Microbiol.">
        <title>The Global Catalogue of Microorganisms (GCM) 10K type strain sequencing project: providing services to taxonomists for standard genome sequencing and annotation.</title>
        <authorList>
            <consortium name="The Broad Institute Genomics Platform"/>
            <consortium name="The Broad Institute Genome Sequencing Center for Infectious Disease"/>
            <person name="Wu L."/>
            <person name="Ma J."/>
        </authorList>
    </citation>
    <scope>NUCLEOTIDE SEQUENCE [LARGE SCALE GENOMIC DNA]</scope>
    <source>
        <strain evidence="1 2">DT72</strain>
    </source>
</reference>
<gene>
    <name evidence="1" type="ORF">ACFQJ6_14305</name>
</gene>
<organism evidence="1 2">
    <name type="scientific">Halorussus caseinilyticus</name>
    <dbReference type="NCBI Taxonomy" id="3034025"/>
    <lineage>
        <taxon>Archaea</taxon>
        <taxon>Methanobacteriati</taxon>
        <taxon>Methanobacteriota</taxon>
        <taxon>Stenosarchaea group</taxon>
        <taxon>Halobacteria</taxon>
        <taxon>Halobacteriales</taxon>
        <taxon>Haladaptataceae</taxon>
        <taxon>Halorussus</taxon>
    </lineage>
</organism>
<accession>A0ABD5WQX4</accession>
<proteinExistence type="predicted"/>
<comment type="caution">
    <text evidence="1">The sequence shown here is derived from an EMBL/GenBank/DDBJ whole genome shotgun (WGS) entry which is preliminary data.</text>
</comment>
<protein>
    <submittedName>
        <fullName evidence="1">Uncharacterized protein</fullName>
    </submittedName>
</protein>
<evidence type="ECO:0000313" key="2">
    <source>
        <dbReference type="Proteomes" id="UP001596407"/>
    </source>
</evidence>
<name>A0ABD5WQX4_9EURY</name>
<dbReference type="Proteomes" id="UP001596407">
    <property type="component" value="Unassembled WGS sequence"/>
</dbReference>
<keyword evidence="2" id="KW-1185">Reference proteome</keyword>
<dbReference type="AlphaFoldDB" id="A0ABD5WQX4"/>
<sequence length="47" mass="4788">MDDGRVEQVGVQVGEVRGVLGGDSNVVDVHARGYGGVGFSFDGPPVT</sequence>
<evidence type="ECO:0000313" key="1">
    <source>
        <dbReference type="EMBL" id="MFC7081096.1"/>
    </source>
</evidence>
<dbReference type="EMBL" id="JBHSZH010000005">
    <property type="protein sequence ID" value="MFC7081096.1"/>
    <property type="molecule type" value="Genomic_DNA"/>
</dbReference>
<dbReference type="RefSeq" id="WP_382210454.1">
    <property type="nucleotide sequence ID" value="NZ_JBHSZH010000005.1"/>
</dbReference>